<dbReference type="InterPro" id="IPR001452">
    <property type="entry name" value="SH3_domain"/>
</dbReference>
<dbReference type="EMBL" id="RCHS01001973">
    <property type="protein sequence ID" value="RMX50379.1"/>
    <property type="molecule type" value="Genomic_DNA"/>
</dbReference>
<feature type="region of interest" description="Disordered" evidence="4">
    <location>
        <begin position="25"/>
        <end position="90"/>
    </location>
</feature>
<dbReference type="SUPFAM" id="SSF50978">
    <property type="entry name" value="WD40 repeat-like"/>
    <property type="match status" value="1"/>
</dbReference>
<dbReference type="InterPro" id="IPR052803">
    <property type="entry name" value="Cilium-Associated_Jouberin"/>
</dbReference>
<dbReference type="Proteomes" id="UP000275408">
    <property type="component" value="Unassembled WGS sequence"/>
</dbReference>
<keyword evidence="1 2" id="KW-0728">SH3 domain</keyword>
<dbReference type="Gene3D" id="2.130.10.10">
    <property type="entry name" value="YVTN repeat-like/Quinoprotein amine dehydrogenase"/>
    <property type="match status" value="1"/>
</dbReference>
<evidence type="ECO:0000256" key="1">
    <source>
        <dbReference type="ARBA" id="ARBA00022443"/>
    </source>
</evidence>
<dbReference type="InterPro" id="IPR036028">
    <property type="entry name" value="SH3-like_dom_sf"/>
</dbReference>
<dbReference type="PROSITE" id="PS50294">
    <property type="entry name" value="WD_REPEATS_REGION"/>
    <property type="match status" value="2"/>
</dbReference>
<feature type="repeat" description="WD" evidence="3">
    <location>
        <begin position="571"/>
        <end position="603"/>
    </location>
</feature>
<dbReference type="AlphaFoldDB" id="A0A3M6UA16"/>
<dbReference type="PRINTS" id="PR00452">
    <property type="entry name" value="SH3DOMAIN"/>
</dbReference>
<dbReference type="Gene3D" id="2.30.30.40">
    <property type="entry name" value="SH3 Domains"/>
    <property type="match status" value="1"/>
</dbReference>
<dbReference type="SMART" id="SM00320">
    <property type="entry name" value="WD40"/>
    <property type="match status" value="6"/>
</dbReference>
<evidence type="ECO:0000313" key="6">
    <source>
        <dbReference type="EMBL" id="RMX50379.1"/>
    </source>
</evidence>
<feature type="region of interest" description="Disordered" evidence="4">
    <location>
        <begin position="1086"/>
        <end position="1175"/>
    </location>
</feature>
<feature type="compositionally biased region" description="Basic residues" evidence="4">
    <location>
        <begin position="31"/>
        <end position="40"/>
    </location>
</feature>
<feature type="domain" description="SH3" evidence="5">
    <location>
        <begin position="1025"/>
        <end position="1085"/>
    </location>
</feature>
<evidence type="ECO:0000256" key="3">
    <source>
        <dbReference type="PROSITE-ProRule" id="PRU00221"/>
    </source>
</evidence>
<dbReference type="GO" id="GO:0036064">
    <property type="term" value="C:ciliary basal body"/>
    <property type="evidence" value="ECO:0007669"/>
    <property type="project" value="TreeGrafter"/>
</dbReference>
<feature type="compositionally biased region" description="Low complexity" evidence="4">
    <location>
        <begin position="823"/>
        <end position="837"/>
    </location>
</feature>
<comment type="caution">
    <text evidence="6">The sequence shown here is derived from an EMBL/GenBank/DDBJ whole genome shotgun (WGS) entry which is preliminary data.</text>
</comment>
<dbReference type="InterPro" id="IPR001680">
    <property type="entry name" value="WD40_rpt"/>
</dbReference>
<dbReference type="PANTHER" id="PTHR44499">
    <property type="entry name" value="JOUBERIN"/>
    <property type="match status" value="1"/>
</dbReference>
<feature type="region of interest" description="Disordered" evidence="4">
    <location>
        <begin position="115"/>
        <end position="227"/>
    </location>
</feature>
<dbReference type="Pfam" id="PF00400">
    <property type="entry name" value="WD40"/>
    <property type="match status" value="3"/>
</dbReference>
<feature type="compositionally biased region" description="Basic residues" evidence="4">
    <location>
        <begin position="58"/>
        <end position="67"/>
    </location>
</feature>
<accession>A0A3M6UA16</accession>
<dbReference type="PROSITE" id="PS50002">
    <property type="entry name" value="SH3"/>
    <property type="match status" value="1"/>
</dbReference>
<evidence type="ECO:0000256" key="2">
    <source>
        <dbReference type="PROSITE-ProRule" id="PRU00192"/>
    </source>
</evidence>
<evidence type="ECO:0000313" key="7">
    <source>
        <dbReference type="Proteomes" id="UP000275408"/>
    </source>
</evidence>
<dbReference type="PROSITE" id="PS50082">
    <property type="entry name" value="WD_REPEATS_2"/>
    <property type="match status" value="3"/>
</dbReference>
<name>A0A3M6UA16_POCDA</name>
<keyword evidence="3" id="KW-0853">WD repeat</keyword>
<feature type="compositionally biased region" description="Basic residues" evidence="4">
    <location>
        <begin position="139"/>
        <end position="149"/>
    </location>
</feature>
<proteinExistence type="predicted"/>
<dbReference type="OrthoDB" id="2096344at2759"/>
<evidence type="ECO:0000256" key="4">
    <source>
        <dbReference type="SAM" id="MobiDB-lite"/>
    </source>
</evidence>
<feature type="compositionally biased region" description="Basic and acidic residues" evidence="4">
    <location>
        <begin position="1153"/>
        <end position="1167"/>
    </location>
</feature>
<dbReference type="SMART" id="SM00326">
    <property type="entry name" value="SH3"/>
    <property type="match status" value="1"/>
</dbReference>
<reference evidence="6 7" key="1">
    <citation type="journal article" date="2018" name="Sci. Rep.">
        <title>Comparative analysis of the Pocillopora damicornis genome highlights role of immune system in coral evolution.</title>
        <authorList>
            <person name="Cunning R."/>
            <person name="Bay R.A."/>
            <person name="Gillette P."/>
            <person name="Baker A.C."/>
            <person name="Traylor-Knowles N."/>
        </authorList>
    </citation>
    <scope>NUCLEOTIDE SEQUENCE [LARGE SCALE GENOMIC DNA]</scope>
    <source>
        <strain evidence="6">RSMAS</strain>
        <tissue evidence="6">Whole animal</tissue>
    </source>
</reference>
<feature type="repeat" description="WD" evidence="3">
    <location>
        <begin position="618"/>
        <end position="650"/>
    </location>
</feature>
<keyword evidence="7" id="KW-1185">Reference proteome</keyword>
<dbReference type="InterPro" id="IPR015943">
    <property type="entry name" value="WD40/YVTN_repeat-like_dom_sf"/>
</dbReference>
<gene>
    <name evidence="6" type="ORF">pdam_00024411</name>
</gene>
<dbReference type="GO" id="GO:0044458">
    <property type="term" value="P:motile cilium assembly"/>
    <property type="evidence" value="ECO:0007669"/>
    <property type="project" value="TreeGrafter"/>
</dbReference>
<dbReference type="Pfam" id="PF00018">
    <property type="entry name" value="SH3_1"/>
    <property type="match status" value="1"/>
</dbReference>
<dbReference type="STRING" id="46731.A0A3M6UA16"/>
<dbReference type="InterPro" id="IPR036322">
    <property type="entry name" value="WD40_repeat_dom_sf"/>
</dbReference>
<feature type="region of interest" description="Disordered" evidence="4">
    <location>
        <begin position="816"/>
        <end position="840"/>
    </location>
</feature>
<dbReference type="PANTHER" id="PTHR44499:SF1">
    <property type="entry name" value="JOUBERIN"/>
    <property type="match status" value="1"/>
</dbReference>
<feature type="compositionally biased region" description="Basic residues" evidence="4">
    <location>
        <begin position="208"/>
        <end position="219"/>
    </location>
</feature>
<evidence type="ECO:0000259" key="5">
    <source>
        <dbReference type="PROSITE" id="PS50002"/>
    </source>
</evidence>
<feature type="repeat" description="WD" evidence="3">
    <location>
        <begin position="528"/>
        <end position="569"/>
    </location>
</feature>
<organism evidence="6 7">
    <name type="scientific">Pocillopora damicornis</name>
    <name type="common">Cauliflower coral</name>
    <name type="synonym">Millepora damicornis</name>
    <dbReference type="NCBI Taxonomy" id="46731"/>
    <lineage>
        <taxon>Eukaryota</taxon>
        <taxon>Metazoa</taxon>
        <taxon>Cnidaria</taxon>
        <taxon>Anthozoa</taxon>
        <taxon>Hexacorallia</taxon>
        <taxon>Scleractinia</taxon>
        <taxon>Astrocoeniina</taxon>
        <taxon>Pocilloporidae</taxon>
        <taxon>Pocillopora</taxon>
    </lineage>
</organism>
<sequence length="1175" mass="131028">MSYALSIYLSNCDNPPHIWAVSEMTDEAPRSAKKKHRRAKSNLESQREVGGSTDQQTRKKKKKKKRTHTSDAVLETIKSGSPIAKPTSKSEENLLQANLYKDDDSIQEGKENKQSYKDLLEGSVTEPARVDGNTPERKTTKKARPKKTRTLTSEQGTPDEPAEKPRRRKKPKTPEPGVDQERAKENLGFENEAALDVEDAGQSSTTTPKKKKGKVRRRLHDPDADDSLTVVKKRSDDGYILSVTVHRADNLKPDLLISHPMVRVHVVDMETGQYVKKSDSSRSVTSYYETQSDAPVDFIMPVMTQPYDFKKYKSLTPSWEEVLLFNDVFSYFLSRKESDPKVIMFFEVVDFLSMTAAKRRKGVVTGDKGWYHVAWAFLKVVGGNGAPNTDKKVRLQLFQPPKSTIKTNNIVEGVQPPKTIDPSLRSMFAIQQEKGKVSFEEFGLDAERRAHGMRDGKSDDELQNWSRLPGQMNRIPNKQNASLLSGKRGCFILKFSHNGRYLACGCADLDSFPIIIYEVPSYETCVHLTGHFSIIYDLCWSPDDSELLSTSSDGTVRCWDTKTMMTSSIKLYPHPCFVYAAQYHPGSPHLVVTGGYDHLIRVWTKLSDGLNGKLLREIEGHSGFINSICFDQDGAKMFSADSNGVVMIWNSYVQAQADTKKKRKGTGGYVHDWTLVKEVAIDEIQGNVINSLCLHPNGRKILVHVRNSVLCMLDLRSYTVMQRYIEASNFKEHIRSTMSACGCFVIGGSEDGYAYVWNTETGDLVSVYKSLGYHHAVSDVQFHPLDHIIAFCSFGDSHPVLVYHYDPKAAKEEAKKFMTSPVTSSKQAATSQQSTATPDDVTRHAQMGDVAKDLLRMRKVKQKLDSVLETPASPGVMDRALLRTPGADSLMFQTPGTPDSAAYPGSVTPGKRPGSVTFQFPESSERTYRQGLGTNVSLSTWGSDFSPAGYSTTPGQVPYDPPLSPHAQQYLGASGRFESRKMFAQQNNRYGSPIQASKPQPYQTPIGVSRSWLKRPSLSMNIGDTPGPLVIAMYPYDASRADELTIQPGDVITVLFIDSENWWMGELADGRQGYFPSNYVMEQGDLESEGDLQETTAPSASSATKQESKVNTQMTAVITKSGDLKIISGPEDSSDAEGKLNSSARHRRRHREKAKERQSEETSEKKVSPTRTKKK</sequence>
<dbReference type="SUPFAM" id="SSF50044">
    <property type="entry name" value="SH3-domain"/>
    <property type="match status" value="1"/>
</dbReference>
<protein>
    <recommendedName>
        <fullName evidence="5">SH3 domain-containing protein</fullName>
    </recommendedName>
</protein>
<feature type="compositionally biased region" description="Polar residues" evidence="4">
    <location>
        <begin position="1093"/>
        <end position="1118"/>
    </location>
</feature>